<keyword evidence="1" id="KW-0732">Signal</keyword>
<dbReference type="InterPro" id="IPR006170">
    <property type="entry name" value="PBP/GOBP"/>
</dbReference>
<gene>
    <name evidence="3" type="ORF">PPYR_13430</name>
</gene>
<dbReference type="EMBL" id="GEZM01000542">
    <property type="protein sequence ID" value="JAV98381.1"/>
    <property type="molecule type" value="Transcribed_RNA"/>
</dbReference>
<dbReference type="InterPro" id="IPR036728">
    <property type="entry name" value="PBP_GOBP_sf"/>
</dbReference>
<dbReference type="AlphaFoldDB" id="A0A1Y1NKF4"/>
<evidence type="ECO:0000313" key="4">
    <source>
        <dbReference type="Proteomes" id="UP000327044"/>
    </source>
</evidence>
<dbReference type="Proteomes" id="UP000327044">
    <property type="component" value="Unassembled WGS sequence"/>
</dbReference>
<evidence type="ECO:0000313" key="2">
    <source>
        <dbReference type="EMBL" id="JAV98381.1"/>
    </source>
</evidence>
<feature type="chain" id="PRO_5036029952" evidence="1">
    <location>
        <begin position="19"/>
        <end position="145"/>
    </location>
</feature>
<name>A0A1Y1NKF4_PHOPY</name>
<dbReference type="InParanoid" id="A0A1Y1NKF4"/>
<reference evidence="2" key="1">
    <citation type="journal article" date="2016" name="Sci. Rep.">
        <title>Molecular characterization of firefly nuptial gifts: a multi-omics approach sheds light on postcopulatory sexual selection.</title>
        <authorList>
            <person name="Al-Wathiqui N."/>
            <person name="Fallon T.R."/>
            <person name="South A."/>
            <person name="Weng J.K."/>
            <person name="Lewis S.M."/>
        </authorList>
    </citation>
    <scope>NUCLEOTIDE SEQUENCE</scope>
</reference>
<dbReference type="Pfam" id="PF01395">
    <property type="entry name" value="PBP_GOBP"/>
    <property type="match status" value="1"/>
</dbReference>
<dbReference type="EMBL" id="VVIM01000009">
    <property type="protein sequence ID" value="KAB0793810.1"/>
    <property type="molecule type" value="Genomic_DNA"/>
</dbReference>
<dbReference type="Gene3D" id="1.10.238.20">
    <property type="entry name" value="Pheromone/general odorant binding protein domain"/>
    <property type="match status" value="1"/>
</dbReference>
<sequence length="145" mass="17057">MKAFLRFALYWCVTQVLSAEFPEELLEEHDYECFKKLNLDKNTFSSYFDDRLRLVHLDETGIKLLECVLKDGNYFTPEGKLNKELMVKRIAKWLKFMVKCDPEGKDWAALAAEFYEHCDKIKGDNGVELTKKWNKCLTDKADTIE</sequence>
<protein>
    <submittedName>
        <fullName evidence="2">Uncharacterized protein</fullName>
    </submittedName>
</protein>
<dbReference type="GO" id="GO:0005549">
    <property type="term" value="F:odorant binding"/>
    <property type="evidence" value="ECO:0007669"/>
    <property type="project" value="InterPro"/>
</dbReference>
<accession>A0A1Y1NKF4</accession>
<evidence type="ECO:0000256" key="1">
    <source>
        <dbReference type="SAM" id="SignalP"/>
    </source>
</evidence>
<reference evidence="3 4" key="2">
    <citation type="journal article" date="2018" name="Elife">
        <title>Firefly genomes illuminate parallel origins of bioluminescence in beetles.</title>
        <authorList>
            <person name="Fallon T.R."/>
            <person name="Lower S.E."/>
            <person name="Chang C.H."/>
            <person name="Bessho-Uehara M."/>
            <person name="Martin G.J."/>
            <person name="Bewick A.J."/>
            <person name="Behringer M."/>
            <person name="Debat H.J."/>
            <person name="Wong I."/>
            <person name="Day J.C."/>
            <person name="Suvorov A."/>
            <person name="Silva C.J."/>
            <person name="Stanger-Hall K.F."/>
            <person name="Hall D.W."/>
            <person name="Schmitz R.J."/>
            <person name="Nelson D.R."/>
            <person name="Lewis S.M."/>
            <person name="Shigenobu S."/>
            <person name="Bybee S.M."/>
            <person name="Larracuente A.M."/>
            <person name="Oba Y."/>
            <person name="Weng J.K."/>
        </authorList>
    </citation>
    <scope>NUCLEOTIDE SEQUENCE [LARGE SCALE GENOMIC DNA]</scope>
    <source>
        <strain evidence="3">1611_PpyrPB1</strain>
        <tissue evidence="3">Whole body</tissue>
    </source>
</reference>
<proteinExistence type="predicted"/>
<evidence type="ECO:0000313" key="3">
    <source>
        <dbReference type="EMBL" id="KAB0793810.1"/>
    </source>
</evidence>
<organism evidence="2">
    <name type="scientific">Photinus pyralis</name>
    <name type="common">Common eastern firefly</name>
    <name type="synonym">Lampyris pyralis</name>
    <dbReference type="NCBI Taxonomy" id="7054"/>
    <lineage>
        <taxon>Eukaryota</taxon>
        <taxon>Metazoa</taxon>
        <taxon>Ecdysozoa</taxon>
        <taxon>Arthropoda</taxon>
        <taxon>Hexapoda</taxon>
        <taxon>Insecta</taxon>
        <taxon>Pterygota</taxon>
        <taxon>Neoptera</taxon>
        <taxon>Endopterygota</taxon>
        <taxon>Coleoptera</taxon>
        <taxon>Polyphaga</taxon>
        <taxon>Elateriformia</taxon>
        <taxon>Elateroidea</taxon>
        <taxon>Lampyridae</taxon>
        <taxon>Lampyrinae</taxon>
        <taxon>Photinus</taxon>
    </lineage>
</organism>
<feature type="signal peptide" evidence="1">
    <location>
        <begin position="1"/>
        <end position="18"/>
    </location>
</feature>
<reference evidence="3" key="3">
    <citation type="submission" date="2019-08" db="EMBL/GenBank/DDBJ databases">
        <authorList>
            <consortium name="Photinus pyralis genome working group"/>
            <person name="Fallon T.R."/>
            <person name="Sander Lower S.E."/>
            <person name="Weng J.-K."/>
        </authorList>
    </citation>
    <scope>NUCLEOTIDE SEQUENCE</scope>
    <source>
        <strain evidence="3">1611_PpyrPB1</strain>
        <tissue evidence="3">Whole body</tissue>
    </source>
</reference>
<keyword evidence="4" id="KW-1185">Reference proteome</keyword>
<dbReference type="SUPFAM" id="SSF47565">
    <property type="entry name" value="Insect pheromone/odorant-binding proteins"/>
    <property type="match status" value="1"/>
</dbReference>